<dbReference type="InterPro" id="IPR024344">
    <property type="entry name" value="MDMPI_metal-binding"/>
</dbReference>
<dbReference type="Proteomes" id="UP000320443">
    <property type="component" value="Unassembled WGS sequence"/>
</dbReference>
<dbReference type="InterPro" id="IPR017517">
    <property type="entry name" value="Maleyloyr_isom"/>
</dbReference>
<name>A0A553G3M4_9CORY</name>
<dbReference type="NCBIfam" id="TIGR03083">
    <property type="entry name" value="maleylpyruvate isomerase family mycothiol-dependent enzyme"/>
    <property type="match status" value="1"/>
</dbReference>
<dbReference type="RefSeq" id="WP_144012971.1">
    <property type="nucleotide sequence ID" value="NZ_VKDK01000002.1"/>
</dbReference>
<feature type="domain" description="Mycothiol-dependent maleylpyruvate isomerase metal-binding" evidence="1">
    <location>
        <begin position="16"/>
        <end position="91"/>
    </location>
</feature>
<dbReference type="InterPro" id="IPR017519">
    <property type="entry name" value="CHP03085"/>
</dbReference>
<evidence type="ECO:0000313" key="2">
    <source>
        <dbReference type="EMBL" id="TRX64101.1"/>
    </source>
</evidence>
<proteinExistence type="predicted"/>
<keyword evidence="3" id="KW-1185">Reference proteome</keyword>
<evidence type="ECO:0000259" key="1">
    <source>
        <dbReference type="Pfam" id="PF11716"/>
    </source>
</evidence>
<comment type="caution">
    <text evidence="2">The sequence shown here is derived from an EMBL/GenBank/DDBJ whole genome shotgun (WGS) entry which is preliminary data.</text>
</comment>
<dbReference type="GO" id="GO:0046872">
    <property type="term" value="F:metal ion binding"/>
    <property type="evidence" value="ECO:0007669"/>
    <property type="project" value="InterPro"/>
</dbReference>
<evidence type="ECO:0000313" key="3">
    <source>
        <dbReference type="Proteomes" id="UP000320443"/>
    </source>
</evidence>
<accession>A0A553G3M4</accession>
<sequence length="212" mass="23363">MLGRMSFSSAERTKMVALFHELGPDAPTLCEGWTARDLVAHLWIRENRPDAAIGFFVPALSSHADSVMTEVRAREFEELVDAWGRGAGRLNPARYIDSILNTAEHFVHHEDLRRANGHTELRDFSEAVQKELLTPLKVLGLRLLANSRLPIVLEPAGFAPLVAADKHRVAAKGDNVVRVRGAVSELLLWAFGREAAHVEIDGDSSAVAWSSL</sequence>
<dbReference type="AlphaFoldDB" id="A0A553G3M4"/>
<dbReference type="InterPro" id="IPR034660">
    <property type="entry name" value="DinB/YfiT-like"/>
</dbReference>
<dbReference type="NCBIfam" id="TIGR03085">
    <property type="entry name" value="TIGR03085 family metal-binding protein"/>
    <property type="match status" value="1"/>
</dbReference>
<dbReference type="EMBL" id="VKDK01000002">
    <property type="protein sequence ID" value="TRX64101.1"/>
    <property type="molecule type" value="Genomic_DNA"/>
</dbReference>
<organism evidence="2 3">
    <name type="scientific">Corynebacterium hiratae</name>
    <dbReference type="NCBI Taxonomy" id="3139423"/>
    <lineage>
        <taxon>Bacteria</taxon>
        <taxon>Bacillati</taxon>
        <taxon>Actinomycetota</taxon>
        <taxon>Actinomycetes</taxon>
        <taxon>Mycobacteriales</taxon>
        <taxon>Corynebacteriaceae</taxon>
        <taxon>Corynebacterium</taxon>
    </lineage>
</organism>
<dbReference type="Pfam" id="PF11716">
    <property type="entry name" value="MDMPI_N"/>
    <property type="match status" value="1"/>
</dbReference>
<reference evidence="2 3" key="1">
    <citation type="submission" date="2019-07" db="EMBL/GenBank/DDBJ databases">
        <title>Draft genome of C. aurimucosum strain 2274.</title>
        <authorList>
            <person name="Pacheco L.G.C."/>
            <person name="Aguiar E.R.G.R."/>
            <person name="Santos C.S."/>
            <person name="Rocha D.J.P.G."/>
            <person name="Sant'Anna L.O."/>
            <person name="Mattos-Guaraldi A.L."/>
            <person name="Santos L.S."/>
        </authorList>
    </citation>
    <scope>NUCLEOTIDE SEQUENCE [LARGE SCALE GENOMIC DNA]</scope>
    <source>
        <strain evidence="2 3">2274</strain>
    </source>
</reference>
<protein>
    <submittedName>
        <fullName evidence="2">TIGR03085 family protein</fullName>
    </submittedName>
</protein>
<dbReference type="SUPFAM" id="SSF109854">
    <property type="entry name" value="DinB/YfiT-like putative metalloenzymes"/>
    <property type="match status" value="1"/>
</dbReference>
<gene>
    <name evidence="2" type="ORF">FNY97_01910</name>
</gene>